<evidence type="ECO:0000313" key="2">
    <source>
        <dbReference type="EMBL" id="KAJ7772713.1"/>
    </source>
</evidence>
<dbReference type="Gene3D" id="3.30.560.10">
    <property type="entry name" value="Glucose Oxidase, domain 3"/>
    <property type="match status" value="2"/>
</dbReference>
<feature type="region of interest" description="Disordered" evidence="1">
    <location>
        <begin position="74"/>
        <end position="101"/>
    </location>
</feature>
<reference evidence="2" key="1">
    <citation type="submission" date="2023-03" db="EMBL/GenBank/DDBJ databases">
        <title>Massive genome expansion in bonnet fungi (Mycena s.s.) driven by repeated elements and novel gene families across ecological guilds.</title>
        <authorList>
            <consortium name="Lawrence Berkeley National Laboratory"/>
            <person name="Harder C.B."/>
            <person name="Miyauchi S."/>
            <person name="Viragh M."/>
            <person name="Kuo A."/>
            <person name="Thoen E."/>
            <person name="Andreopoulos B."/>
            <person name="Lu D."/>
            <person name="Skrede I."/>
            <person name="Drula E."/>
            <person name="Henrissat B."/>
            <person name="Morin E."/>
            <person name="Kohler A."/>
            <person name="Barry K."/>
            <person name="LaButti K."/>
            <person name="Morin E."/>
            <person name="Salamov A."/>
            <person name="Lipzen A."/>
            <person name="Mereny Z."/>
            <person name="Hegedus B."/>
            <person name="Baldrian P."/>
            <person name="Stursova M."/>
            <person name="Weitz H."/>
            <person name="Taylor A."/>
            <person name="Grigoriev I.V."/>
            <person name="Nagy L.G."/>
            <person name="Martin F."/>
            <person name="Kauserud H."/>
        </authorList>
    </citation>
    <scope>NUCLEOTIDE SEQUENCE</scope>
    <source>
        <strain evidence="2">CBHHK188m</strain>
    </source>
</reference>
<protein>
    <submittedName>
        <fullName evidence="2">Uncharacterized protein</fullName>
    </submittedName>
</protein>
<sequence length="294" mass="32337">MPTARGTFNPAVHRFHTVSVAEFPTPPDARVIQATQELEEFPFNEDMNSGYQLGIVSGISNFIFVRLGASRTTINNGSKSSSASTSRAHFPTSNGFTGPTPTTGNYMSITAAMVCPLSCGSMTLYGSDLFTAPHINPNSLEAELDVEAVRSALRFAAAPTWNDYIISPVTLSSNITDAKLEAYLHANSGKKTEISYFNRSENQTFGSYTYVILSMPVERARYSEVEGKTRVQDIQHILELNSESVAHPGIWWRILHHISSATLGAQASTEWSFQDGLGTKSLYIQDPRKILRIF</sequence>
<accession>A0AAD7JVM2</accession>
<proteinExistence type="predicted"/>
<keyword evidence="3" id="KW-1185">Reference proteome</keyword>
<comment type="caution">
    <text evidence="2">The sequence shown here is derived from an EMBL/GenBank/DDBJ whole genome shotgun (WGS) entry which is preliminary data.</text>
</comment>
<feature type="compositionally biased region" description="Low complexity" evidence="1">
    <location>
        <begin position="78"/>
        <end position="101"/>
    </location>
</feature>
<dbReference type="Proteomes" id="UP001215280">
    <property type="component" value="Unassembled WGS sequence"/>
</dbReference>
<name>A0AAD7JVM2_9AGAR</name>
<dbReference type="EMBL" id="JARJLG010000019">
    <property type="protein sequence ID" value="KAJ7772713.1"/>
    <property type="molecule type" value="Genomic_DNA"/>
</dbReference>
<evidence type="ECO:0000256" key="1">
    <source>
        <dbReference type="SAM" id="MobiDB-lite"/>
    </source>
</evidence>
<organism evidence="2 3">
    <name type="scientific">Mycena maculata</name>
    <dbReference type="NCBI Taxonomy" id="230809"/>
    <lineage>
        <taxon>Eukaryota</taxon>
        <taxon>Fungi</taxon>
        <taxon>Dikarya</taxon>
        <taxon>Basidiomycota</taxon>
        <taxon>Agaricomycotina</taxon>
        <taxon>Agaricomycetes</taxon>
        <taxon>Agaricomycetidae</taxon>
        <taxon>Agaricales</taxon>
        <taxon>Marasmiineae</taxon>
        <taxon>Mycenaceae</taxon>
        <taxon>Mycena</taxon>
    </lineage>
</organism>
<dbReference type="AlphaFoldDB" id="A0AAD7JVM2"/>
<gene>
    <name evidence="2" type="ORF">DFH07DRAFT_768002</name>
</gene>
<evidence type="ECO:0000313" key="3">
    <source>
        <dbReference type="Proteomes" id="UP001215280"/>
    </source>
</evidence>
<dbReference type="SUPFAM" id="SSF54373">
    <property type="entry name" value="FAD-linked reductases, C-terminal domain"/>
    <property type="match status" value="1"/>
</dbReference>